<dbReference type="CDD" id="cd07818">
    <property type="entry name" value="SRPBCC_1"/>
    <property type="match status" value="1"/>
</dbReference>
<dbReference type="SUPFAM" id="SSF55961">
    <property type="entry name" value="Bet v1-like"/>
    <property type="match status" value="1"/>
</dbReference>
<keyword evidence="1" id="KW-0472">Membrane</keyword>
<gene>
    <name evidence="2" type="ORF">B0I18_103345</name>
</gene>
<dbReference type="AlphaFoldDB" id="A0A2P8D6C1"/>
<keyword evidence="1" id="KW-0812">Transmembrane</keyword>
<dbReference type="RefSeq" id="WP_106522941.1">
    <property type="nucleotide sequence ID" value="NZ_PYGD01000003.1"/>
</dbReference>
<accession>A0A2P8D6C1</accession>
<comment type="caution">
    <text evidence="2">The sequence shown here is derived from an EMBL/GenBank/DDBJ whole genome shotgun (WGS) entry which is preliminary data.</text>
</comment>
<protein>
    <submittedName>
        <fullName evidence="2">Polyketide cyclase/dehydrase/lipid transport protein</fullName>
    </submittedName>
</protein>
<evidence type="ECO:0000256" key="1">
    <source>
        <dbReference type="SAM" id="Phobius"/>
    </source>
</evidence>
<proteinExistence type="predicted"/>
<organism evidence="2 3">
    <name type="scientific">Taibaiella chishuiensis</name>
    <dbReference type="NCBI Taxonomy" id="1434707"/>
    <lineage>
        <taxon>Bacteria</taxon>
        <taxon>Pseudomonadati</taxon>
        <taxon>Bacteroidota</taxon>
        <taxon>Chitinophagia</taxon>
        <taxon>Chitinophagales</taxon>
        <taxon>Chitinophagaceae</taxon>
        <taxon>Taibaiella</taxon>
    </lineage>
</organism>
<dbReference type="InterPro" id="IPR019587">
    <property type="entry name" value="Polyketide_cyclase/dehydratase"/>
</dbReference>
<dbReference type="Pfam" id="PF10604">
    <property type="entry name" value="Polyketide_cyc2"/>
    <property type="match status" value="1"/>
</dbReference>
<keyword evidence="1" id="KW-1133">Transmembrane helix</keyword>
<evidence type="ECO:0000313" key="3">
    <source>
        <dbReference type="Proteomes" id="UP000240572"/>
    </source>
</evidence>
<evidence type="ECO:0000313" key="2">
    <source>
        <dbReference type="EMBL" id="PSK92763.1"/>
    </source>
</evidence>
<reference evidence="2 3" key="1">
    <citation type="submission" date="2018-03" db="EMBL/GenBank/DDBJ databases">
        <title>Genomic Encyclopedia of Type Strains, Phase III (KMG-III): the genomes of soil and plant-associated and newly described type strains.</title>
        <authorList>
            <person name="Whitman W."/>
        </authorList>
    </citation>
    <scope>NUCLEOTIDE SEQUENCE [LARGE SCALE GENOMIC DNA]</scope>
    <source>
        <strain evidence="2 3">CGMCC 1.12700</strain>
    </source>
</reference>
<dbReference type="OrthoDB" id="9807923at2"/>
<keyword evidence="3" id="KW-1185">Reference proteome</keyword>
<sequence>MKKFLKILGTIIGLVVVFILVAGLFLPKDYHFERSITINAPREIVWKNISSFANFQKWDPWSVYDPNMKRSISGTDGAPGAVYRWEGNGDVGSGSQTYKALVPMERIDIDLHFLKPFESKAAVYYQLKTAGNAVNVVWGFNTRFSYPMNTMLLFMDMDATMDKDFSSGLANLKKLCESSGKMTASIW</sequence>
<dbReference type="Gene3D" id="3.30.530.20">
    <property type="match status" value="1"/>
</dbReference>
<name>A0A2P8D6C1_9BACT</name>
<dbReference type="Proteomes" id="UP000240572">
    <property type="component" value="Unassembled WGS sequence"/>
</dbReference>
<dbReference type="EMBL" id="PYGD01000003">
    <property type="protein sequence ID" value="PSK92763.1"/>
    <property type="molecule type" value="Genomic_DNA"/>
</dbReference>
<dbReference type="InterPro" id="IPR023393">
    <property type="entry name" value="START-like_dom_sf"/>
</dbReference>
<feature type="transmembrane region" description="Helical" evidence="1">
    <location>
        <begin position="7"/>
        <end position="26"/>
    </location>
</feature>